<reference evidence="1" key="1">
    <citation type="submission" date="2018-02" db="EMBL/GenBank/DDBJ databases">
        <title>The genomes of Aspergillus section Nigri reveals drivers in fungal speciation.</title>
        <authorList>
            <consortium name="DOE Joint Genome Institute"/>
            <person name="Vesth T.C."/>
            <person name="Nybo J."/>
            <person name="Theobald S."/>
            <person name="Brandl J."/>
            <person name="Frisvad J.C."/>
            <person name="Nielsen K.F."/>
            <person name="Lyhne E.K."/>
            <person name="Kogle M.E."/>
            <person name="Kuo A."/>
            <person name="Riley R."/>
            <person name="Clum A."/>
            <person name="Nolan M."/>
            <person name="Lipzen A."/>
            <person name="Salamov A."/>
            <person name="Henrissat B."/>
            <person name="Wiebenga A."/>
            <person name="De vries R.P."/>
            <person name="Grigoriev I.V."/>
            <person name="Mortensen U.H."/>
            <person name="Andersen M.R."/>
            <person name="Baker S.E."/>
        </authorList>
    </citation>
    <scope>NUCLEOTIDE SEQUENCE</scope>
    <source>
        <strain evidence="1">CBS 121060</strain>
    </source>
</reference>
<protein>
    <submittedName>
        <fullName evidence="1">Uncharacterized protein</fullName>
    </submittedName>
</protein>
<gene>
    <name evidence="1" type="ORF">BO66DRAFT_338663</name>
</gene>
<dbReference type="EMBL" id="KZ824933">
    <property type="protein sequence ID" value="RAH75365.1"/>
    <property type="molecule type" value="Genomic_DNA"/>
</dbReference>
<proteinExistence type="predicted"/>
<keyword evidence="2" id="KW-1185">Reference proteome</keyword>
<evidence type="ECO:0000313" key="2">
    <source>
        <dbReference type="Proteomes" id="UP000249661"/>
    </source>
</evidence>
<name>A0ACD1HP24_9EURO</name>
<accession>A0ACD1HP24</accession>
<organism evidence="1 2">
    <name type="scientific">Aspergillus aculeatinus CBS 121060</name>
    <dbReference type="NCBI Taxonomy" id="1448322"/>
    <lineage>
        <taxon>Eukaryota</taxon>
        <taxon>Fungi</taxon>
        <taxon>Dikarya</taxon>
        <taxon>Ascomycota</taxon>
        <taxon>Pezizomycotina</taxon>
        <taxon>Eurotiomycetes</taxon>
        <taxon>Eurotiomycetidae</taxon>
        <taxon>Eurotiales</taxon>
        <taxon>Aspergillaceae</taxon>
        <taxon>Aspergillus</taxon>
        <taxon>Aspergillus subgen. Circumdati</taxon>
    </lineage>
</organism>
<evidence type="ECO:0000313" key="1">
    <source>
        <dbReference type="EMBL" id="RAH75365.1"/>
    </source>
</evidence>
<dbReference type="Proteomes" id="UP000249661">
    <property type="component" value="Unassembled WGS sequence"/>
</dbReference>
<sequence>MHDSELFSVSLNPDSGAMSPEIDPHMTPDSFFHTLCDKKSSGSVSGSPVIIYFISGNPGLISYYYPFFTHLIEKLRAWSSEDDANPRFHLYGHSLAGFEVASSPSDSNTEHYHDLEDQIRFVQRKLDDCVSRVVASETSAFSRVNGDTIRPRVILIGHSVGTYIAMELIRRHRERSSSSSSSLIDTNPSFPIISAILLFPTVVDIAKSPSGRKLTTLLTILPHLALIASLVARVLTTLLPGSMLRTVVRLVMGSPPSAAVDTTCRFLTSRRGVRQALHMAASEMYTINSDEWADEVWGIASTPEAAKSLTKLFFYYGRGDHWVAEETREEIIALRGRGNGNGNGNANGITEGGSAKGGEGEGEGGRGPTMVVCEEGLPHAFCLRHSEVMAEKVAGMVREVV</sequence>
<feature type="non-terminal residue" evidence="1">
    <location>
        <position position="401"/>
    </location>
</feature>